<protein>
    <submittedName>
        <fullName evidence="2">Uncharacterized protein</fullName>
    </submittedName>
</protein>
<name>A0A1U7JEC4_9HYPH</name>
<feature type="region of interest" description="Disordered" evidence="1">
    <location>
        <begin position="165"/>
        <end position="202"/>
    </location>
</feature>
<comment type="caution">
    <text evidence="2">The sequence shown here is derived from an EMBL/GenBank/DDBJ whole genome shotgun (WGS) entry which is preliminary data.</text>
</comment>
<dbReference type="Proteomes" id="UP000185783">
    <property type="component" value="Unassembled WGS sequence"/>
</dbReference>
<sequence length="220" mass="22954">MYVDGVSTNTGSPMINRLNEQAQGHEAAPAPDFTMDEFIDILNPLQHIPGINTLYQNFTGDEASVRSRAIGSSLFGLLGGPVGMVGLMAANMVQMSVTGELEQETMVAESGADALSQKLATLEADALPTDVAGVSYENGVKDIPALFGNVGMAAAKQAAVAPDVSGLMPSASDDSEANAAREKQAEETPVPDLAGLANDPRNVFPEDVLRQLQAKHLGES</sequence>
<reference evidence="2 3" key="1">
    <citation type="submission" date="2016-03" db="EMBL/GenBank/DDBJ databases">
        <title>Genome sequence of Nesiotobacter sp. nov., a moderately halophilic alphaproteobacterium isolated from the Yellow Sea, China.</title>
        <authorList>
            <person name="Zhang G."/>
            <person name="Zhang R."/>
        </authorList>
    </citation>
    <scope>NUCLEOTIDE SEQUENCE [LARGE SCALE GENOMIC DNA]</scope>
    <source>
        <strain evidence="2 3">WB1-6</strain>
    </source>
</reference>
<evidence type="ECO:0000256" key="1">
    <source>
        <dbReference type="SAM" id="MobiDB-lite"/>
    </source>
</evidence>
<keyword evidence="3" id="KW-1185">Reference proteome</keyword>
<gene>
    <name evidence="2" type="ORF">A3843_15405</name>
</gene>
<dbReference type="AlphaFoldDB" id="A0A1U7JEC4"/>
<organism evidence="2 3">
    <name type="scientific">Pseudovibrio exalbescens</name>
    <dbReference type="NCBI Taxonomy" id="197461"/>
    <lineage>
        <taxon>Bacteria</taxon>
        <taxon>Pseudomonadati</taxon>
        <taxon>Pseudomonadota</taxon>
        <taxon>Alphaproteobacteria</taxon>
        <taxon>Hyphomicrobiales</taxon>
        <taxon>Stappiaceae</taxon>
        <taxon>Pseudovibrio</taxon>
    </lineage>
</organism>
<dbReference type="RefSeq" id="WP_028482896.1">
    <property type="nucleotide sequence ID" value="NZ_LVVZ01000022.1"/>
</dbReference>
<dbReference type="EMBL" id="LVVZ01000022">
    <property type="protein sequence ID" value="OKL43106.1"/>
    <property type="molecule type" value="Genomic_DNA"/>
</dbReference>
<dbReference type="STRING" id="197461.A3843_15405"/>
<evidence type="ECO:0000313" key="3">
    <source>
        <dbReference type="Proteomes" id="UP000185783"/>
    </source>
</evidence>
<evidence type="ECO:0000313" key="2">
    <source>
        <dbReference type="EMBL" id="OKL43106.1"/>
    </source>
</evidence>
<accession>A0A1U7JEC4</accession>
<proteinExistence type="predicted"/>